<dbReference type="EMBL" id="BMAV01009925">
    <property type="protein sequence ID" value="GFY54561.1"/>
    <property type="molecule type" value="Genomic_DNA"/>
</dbReference>
<comment type="caution">
    <text evidence="2">The sequence shown here is derived from an EMBL/GenBank/DDBJ whole genome shotgun (WGS) entry which is preliminary data.</text>
</comment>
<dbReference type="AlphaFoldDB" id="A0A8X6XJY3"/>
<dbReference type="PANTHER" id="PTHR11360">
    <property type="entry name" value="MONOCARBOXYLATE TRANSPORTER"/>
    <property type="match status" value="1"/>
</dbReference>
<name>A0A8X6XJY3_9ARAC</name>
<proteinExistence type="predicted"/>
<sequence length="212" mass="23036">MARYETGRKEASLPFIVCHAVRNISSPFVGYFGKRFGLITVTGIGCLLATIGIGTCFFAEDIVAVILLWGIIYGLGFGMGTGLLPQILSQHFEEHIDKANGFDFGGGTKSLNQISRKTQHFPTGGFYTKKSGEGLPGTPNQECASSNSFLVFLDVTYIIILITQGLMQIVLTTVWTVIVDASKDKGFADSDGVYIMICLGVTEYWTFCLGFP</sequence>
<dbReference type="PANTHER" id="PTHR11360:SF303">
    <property type="entry name" value="MAJOR FACILITATOR SUPERFAMILY (MFS) PROFILE DOMAIN-CONTAINING PROTEIN"/>
    <property type="match status" value="1"/>
</dbReference>
<evidence type="ECO:0000313" key="3">
    <source>
        <dbReference type="Proteomes" id="UP000886998"/>
    </source>
</evidence>
<feature type="transmembrane region" description="Helical" evidence="1">
    <location>
        <begin position="36"/>
        <end position="59"/>
    </location>
</feature>
<dbReference type="GO" id="GO:0008028">
    <property type="term" value="F:monocarboxylic acid transmembrane transporter activity"/>
    <property type="evidence" value="ECO:0007669"/>
    <property type="project" value="TreeGrafter"/>
</dbReference>
<gene>
    <name evidence="2" type="primary">AVEN_83701_1</name>
    <name evidence="2" type="ORF">TNIN_299731</name>
</gene>
<dbReference type="SUPFAM" id="SSF103473">
    <property type="entry name" value="MFS general substrate transporter"/>
    <property type="match status" value="1"/>
</dbReference>
<organism evidence="2 3">
    <name type="scientific">Trichonephila inaurata madagascariensis</name>
    <dbReference type="NCBI Taxonomy" id="2747483"/>
    <lineage>
        <taxon>Eukaryota</taxon>
        <taxon>Metazoa</taxon>
        <taxon>Ecdysozoa</taxon>
        <taxon>Arthropoda</taxon>
        <taxon>Chelicerata</taxon>
        <taxon>Arachnida</taxon>
        <taxon>Araneae</taxon>
        <taxon>Araneomorphae</taxon>
        <taxon>Entelegynae</taxon>
        <taxon>Araneoidea</taxon>
        <taxon>Nephilidae</taxon>
        <taxon>Trichonephila</taxon>
        <taxon>Trichonephila inaurata</taxon>
    </lineage>
</organism>
<dbReference type="Gene3D" id="1.20.1250.20">
    <property type="entry name" value="MFS general substrate transporter like domains"/>
    <property type="match status" value="1"/>
</dbReference>
<keyword evidence="1" id="KW-0472">Membrane</keyword>
<dbReference type="InterPro" id="IPR036259">
    <property type="entry name" value="MFS_trans_sf"/>
</dbReference>
<accession>A0A8X6XJY3</accession>
<feature type="transmembrane region" description="Helical" evidence="1">
    <location>
        <begin position="155"/>
        <end position="178"/>
    </location>
</feature>
<dbReference type="Proteomes" id="UP000886998">
    <property type="component" value="Unassembled WGS sequence"/>
</dbReference>
<evidence type="ECO:0000313" key="2">
    <source>
        <dbReference type="EMBL" id="GFY54561.1"/>
    </source>
</evidence>
<keyword evidence="3" id="KW-1185">Reference proteome</keyword>
<feature type="transmembrane region" description="Helical" evidence="1">
    <location>
        <begin position="66"/>
        <end position="88"/>
    </location>
</feature>
<keyword evidence="1" id="KW-0812">Transmembrane</keyword>
<protein>
    <submittedName>
        <fullName evidence="2">Uncharacterized protein</fullName>
    </submittedName>
</protein>
<keyword evidence="1" id="KW-1133">Transmembrane helix</keyword>
<dbReference type="InterPro" id="IPR050327">
    <property type="entry name" value="Proton-linked_MCT"/>
</dbReference>
<reference evidence="2" key="1">
    <citation type="submission" date="2020-08" db="EMBL/GenBank/DDBJ databases">
        <title>Multicomponent nature underlies the extraordinary mechanical properties of spider dragline silk.</title>
        <authorList>
            <person name="Kono N."/>
            <person name="Nakamura H."/>
            <person name="Mori M."/>
            <person name="Yoshida Y."/>
            <person name="Ohtoshi R."/>
            <person name="Malay A.D."/>
            <person name="Moran D.A.P."/>
            <person name="Tomita M."/>
            <person name="Numata K."/>
            <person name="Arakawa K."/>
        </authorList>
    </citation>
    <scope>NUCLEOTIDE SEQUENCE</scope>
</reference>
<dbReference type="OrthoDB" id="2213137at2759"/>
<evidence type="ECO:0000256" key="1">
    <source>
        <dbReference type="SAM" id="Phobius"/>
    </source>
</evidence>